<dbReference type="InterPro" id="IPR032710">
    <property type="entry name" value="NTF2-like_dom_sf"/>
</dbReference>
<dbReference type="InterPro" id="IPR048469">
    <property type="entry name" value="YchJ-like_M"/>
</dbReference>
<dbReference type="PANTHER" id="PTHR33747">
    <property type="entry name" value="UPF0225 PROTEIN SCO1677"/>
    <property type="match status" value="1"/>
</dbReference>
<organism evidence="3 4">
    <name type="scientific">Gordonia hongkongensis</name>
    <dbReference type="NCBI Taxonomy" id="1701090"/>
    <lineage>
        <taxon>Bacteria</taxon>
        <taxon>Bacillati</taxon>
        <taxon>Actinomycetota</taxon>
        <taxon>Actinomycetes</taxon>
        <taxon>Mycobacteriales</taxon>
        <taxon>Gordoniaceae</taxon>
        <taxon>Gordonia</taxon>
    </lineage>
</organism>
<protein>
    <recommendedName>
        <fullName evidence="1">UPF0225 protein L2299_12895</fullName>
    </recommendedName>
</protein>
<comment type="similarity">
    <text evidence="1">Belongs to the UPF0225 family.</text>
</comment>
<dbReference type="SUPFAM" id="SSF54427">
    <property type="entry name" value="NTF2-like"/>
    <property type="match status" value="1"/>
</dbReference>
<dbReference type="RefSeq" id="WP_226514250.1">
    <property type="nucleotide sequence ID" value="NZ_CBDRND010000037.1"/>
</dbReference>
<dbReference type="PANTHER" id="PTHR33747:SF1">
    <property type="entry name" value="ADENYLATE CYCLASE-ASSOCIATED CAP C-TERMINAL DOMAIN-CONTAINING PROTEIN"/>
    <property type="match status" value="1"/>
</dbReference>
<reference evidence="3" key="1">
    <citation type="journal article" date="2022" name="Data Brief">
        <title>Draft genome sequence data of Gordonia hongkongensis strain EUFUS-Z928 isolated from the octocoral Eunicea fusca.</title>
        <authorList>
            <person name="Sanchez-Suarez J."/>
            <person name="Diaz L."/>
            <person name="Melo-Bolivar J."/>
            <person name="Villamil L."/>
        </authorList>
    </citation>
    <scope>NUCLEOTIDE SEQUENCE</scope>
    <source>
        <strain evidence="3">EUFUS-Z928</strain>
    </source>
</reference>
<dbReference type="EMBL" id="JAKJLQ010000008">
    <property type="protein sequence ID" value="MDF6101955.1"/>
    <property type="molecule type" value="Genomic_DNA"/>
</dbReference>
<evidence type="ECO:0000259" key="2">
    <source>
        <dbReference type="Pfam" id="PF17775"/>
    </source>
</evidence>
<dbReference type="InterPro" id="IPR023006">
    <property type="entry name" value="YchJ-like"/>
</dbReference>
<evidence type="ECO:0000313" key="3">
    <source>
        <dbReference type="EMBL" id="MDF6101955.1"/>
    </source>
</evidence>
<gene>
    <name evidence="3" type="ORF">L2299_12895</name>
</gene>
<evidence type="ECO:0000313" key="4">
    <source>
        <dbReference type="Proteomes" id="UP001152308"/>
    </source>
</evidence>
<name>A0ABT6BW72_9ACTN</name>
<accession>A0ABT6BW72</accession>
<proteinExistence type="inferred from homology"/>
<comment type="caution">
    <text evidence="3">The sequence shown here is derived from an EMBL/GenBank/DDBJ whole genome shotgun (WGS) entry which is preliminary data.</text>
</comment>
<dbReference type="Proteomes" id="UP001152308">
    <property type="component" value="Unassembled WGS sequence"/>
</dbReference>
<evidence type="ECO:0000256" key="1">
    <source>
        <dbReference type="HAMAP-Rule" id="MF_00612"/>
    </source>
</evidence>
<dbReference type="HAMAP" id="MF_00612">
    <property type="entry name" value="UPF0225"/>
    <property type="match status" value="1"/>
</dbReference>
<dbReference type="Gene3D" id="3.10.450.50">
    <property type="match status" value="1"/>
</dbReference>
<reference evidence="3" key="2">
    <citation type="submission" date="2022-01" db="EMBL/GenBank/DDBJ databases">
        <authorList>
            <person name="Sanchez-Suarez J."/>
            <person name="Villamil L."/>
            <person name="Diaz L.E."/>
        </authorList>
    </citation>
    <scope>NUCLEOTIDE SEQUENCE</scope>
    <source>
        <strain evidence="3">EUFUS-Z928</strain>
    </source>
</reference>
<feature type="domain" description="YchJ-like middle NTF2-like" evidence="2">
    <location>
        <begin position="32"/>
        <end position="126"/>
    </location>
</feature>
<sequence length="129" mass="14318">MRDVPERCPCTSGSSLGDCCGPVLAGERAAPTAETLMRSRFTAFALGDRNHLLASWHPDTRPAALDLDESMRWYRLDIESSSGGSLFEVEGEVTFTAHYRRGAERGSLHERSRFLRANGRWLYVDGIVG</sequence>
<keyword evidence="4" id="KW-1185">Reference proteome</keyword>
<dbReference type="Pfam" id="PF17775">
    <property type="entry name" value="YchJ_M-like"/>
    <property type="match status" value="1"/>
</dbReference>